<evidence type="ECO:0000313" key="9">
    <source>
        <dbReference type="Proteomes" id="UP001515480"/>
    </source>
</evidence>
<evidence type="ECO:0000256" key="4">
    <source>
        <dbReference type="ARBA" id="ARBA00023136"/>
    </source>
</evidence>
<feature type="transmembrane region" description="Helical" evidence="6">
    <location>
        <begin position="48"/>
        <end position="64"/>
    </location>
</feature>
<evidence type="ECO:0000256" key="3">
    <source>
        <dbReference type="ARBA" id="ARBA00022989"/>
    </source>
</evidence>
<feature type="domain" description="Nodulin-like" evidence="7">
    <location>
        <begin position="9"/>
        <end position="250"/>
    </location>
</feature>
<comment type="subcellular location">
    <subcellularLocation>
        <location evidence="1">Membrane</location>
        <topology evidence="1">Multi-pass membrane protein</topology>
    </subcellularLocation>
</comment>
<feature type="transmembrane region" description="Helical" evidence="6">
    <location>
        <begin position="71"/>
        <end position="96"/>
    </location>
</feature>
<dbReference type="GO" id="GO:0016020">
    <property type="term" value="C:membrane"/>
    <property type="evidence" value="ECO:0007669"/>
    <property type="project" value="UniProtKB-SubCell"/>
</dbReference>
<keyword evidence="9" id="KW-1185">Reference proteome</keyword>
<feature type="transmembrane region" description="Helical" evidence="6">
    <location>
        <begin position="463"/>
        <end position="490"/>
    </location>
</feature>
<feature type="transmembrane region" description="Helical" evidence="6">
    <location>
        <begin position="204"/>
        <end position="225"/>
    </location>
</feature>
<dbReference type="Pfam" id="PF06813">
    <property type="entry name" value="Nodulin-like"/>
    <property type="match status" value="1"/>
</dbReference>
<evidence type="ECO:0000256" key="5">
    <source>
        <dbReference type="SAM" id="MobiDB-lite"/>
    </source>
</evidence>
<dbReference type="Gene3D" id="1.20.1250.20">
    <property type="entry name" value="MFS general substrate transporter like domains"/>
    <property type="match status" value="2"/>
</dbReference>
<dbReference type="PANTHER" id="PTHR21576:SF158">
    <property type="entry name" value="RIBOSOMAL RNA-PROCESSING PROTEIN 12-LIKE CONSERVED DOMAIN-CONTAINING PROTEIN"/>
    <property type="match status" value="1"/>
</dbReference>
<proteinExistence type="predicted"/>
<evidence type="ECO:0000256" key="1">
    <source>
        <dbReference type="ARBA" id="ARBA00004141"/>
    </source>
</evidence>
<keyword evidence="2 6" id="KW-0812">Transmembrane</keyword>
<dbReference type="InterPro" id="IPR036259">
    <property type="entry name" value="MFS_trans_sf"/>
</dbReference>
<comment type="caution">
    <text evidence="8">The sequence shown here is derived from an EMBL/GenBank/DDBJ whole genome shotgun (WGS) entry which is preliminary data.</text>
</comment>
<evidence type="ECO:0000259" key="7">
    <source>
        <dbReference type="Pfam" id="PF06813"/>
    </source>
</evidence>
<evidence type="ECO:0000313" key="8">
    <source>
        <dbReference type="EMBL" id="KAL1529556.1"/>
    </source>
</evidence>
<feature type="transmembrane region" description="Helical" evidence="6">
    <location>
        <begin position="231"/>
        <end position="252"/>
    </location>
</feature>
<dbReference type="SUPFAM" id="SSF103473">
    <property type="entry name" value="MFS general substrate transporter"/>
    <property type="match status" value="1"/>
</dbReference>
<dbReference type="AlphaFoldDB" id="A0AB34K982"/>
<feature type="transmembrane region" description="Helical" evidence="6">
    <location>
        <begin position="548"/>
        <end position="572"/>
    </location>
</feature>
<keyword evidence="3 6" id="KW-1133">Transmembrane helix</keyword>
<sequence>MSALPRRALVAGLYAAVATGSFYAFGLYSDALQEQFDLSPADLTNINTIPSAFGVFSTAIAAAGRRLGNRLSLAAGGLLIASMQLLMYCVANKLILVPNPPLTLVVFPVLISFGCSLIASVAFSAPILHFPKMRGRAIALVKSFVGLGGEVVAQLFVLCYGSKKSDPTSFNALILWAVISVGCTILAASVVPTARDVNSLEPHGLLRLIFWELFVLGFFSVGIAFLPDGMLHNALVVVMVLLALAPIALAVFTPDDKPPHAAASCGTDSLEACAHAEGGQRTPGVSDGRAVPSSPSASSHAVPAGQPLLSLRQEGCRTECLTGYHRSLDGHPQHTDDADVDLRSDADIFETTTPRMLFPMLATPEAWLILLTGAVVVGGGNLIATSISQIVSACGGHHDLVPRAVTVFSAGNQLGRLVCTLLSDKVVRAGLPRPLFVALIAGLMVVSHLLFSAAAYLVVHGSVLQVVLISVACFAGGLSFGAMWPHLVLLSSEIFGSKNLSVNYMFLDGSCAAFGTLVFANFLPRLYNRAPPGAEKCVGSGCFGPTHLIVACLGLLGVLSAILTARSSALLYQKIGHSMRMS</sequence>
<feature type="transmembrane region" description="Helical" evidence="6">
    <location>
        <begin position="435"/>
        <end position="457"/>
    </location>
</feature>
<dbReference type="EMBL" id="JBGBPQ010000001">
    <property type="protein sequence ID" value="KAL1529556.1"/>
    <property type="molecule type" value="Genomic_DNA"/>
</dbReference>
<feature type="transmembrane region" description="Helical" evidence="6">
    <location>
        <begin position="170"/>
        <end position="192"/>
    </location>
</feature>
<evidence type="ECO:0000256" key="2">
    <source>
        <dbReference type="ARBA" id="ARBA00022692"/>
    </source>
</evidence>
<feature type="region of interest" description="Disordered" evidence="5">
    <location>
        <begin position="276"/>
        <end position="304"/>
    </location>
</feature>
<feature type="transmembrane region" description="Helical" evidence="6">
    <location>
        <begin position="502"/>
        <end position="523"/>
    </location>
</feature>
<dbReference type="InterPro" id="IPR010658">
    <property type="entry name" value="Nodulin-like"/>
</dbReference>
<organism evidence="8 9">
    <name type="scientific">Prymnesium parvum</name>
    <name type="common">Toxic golden alga</name>
    <dbReference type="NCBI Taxonomy" id="97485"/>
    <lineage>
        <taxon>Eukaryota</taxon>
        <taxon>Haptista</taxon>
        <taxon>Haptophyta</taxon>
        <taxon>Prymnesiophyceae</taxon>
        <taxon>Prymnesiales</taxon>
        <taxon>Prymnesiaceae</taxon>
        <taxon>Prymnesium</taxon>
    </lineage>
</organism>
<feature type="transmembrane region" description="Helical" evidence="6">
    <location>
        <begin position="137"/>
        <end position="158"/>
    </location>
</feature>
<feature type="compositionally biased region" description="Low complexity" evidence="5">
    <location>
        <begin position="290"/>
        <end position="304"/>
    </location>
</feature>
<accession>A0AB34K982</accession>
<evidence type="ECO:0000256" key="6">
    <source>
        <dbReference type="SAM" id="Phobius"/>
    </source>
</evidence>
<feature type="transmembrane region" description="Helical" evidence="6">
    <location>
        <begin position="102"/>
        <end position="125"/>
    </location>
</feature>
<dbReference type="Proteomes" id="UP001515480">
    <property type="component" value="Unassembled WGS sequence"/>
</dbReference>
<dbReference type="PANTHER" id="PTHR21576">
    <property type="entry name" value="UNCHARACTERIZED NODULIN-LIKE PROTEIN"/>
    <property type="match status" value="1"/>
</dbReference>
<keyword evidence="4 6" id="KW-0472">Membrane</keyword>
<protein>
    <recommendedName>
        <fullName evidence="7">Nodulin-like domain-containing protein</fullName>
    </recommendedName>
</protein>
<name>A0AB34K982_PRYPA</name>
<reference evidence="8 9" key="1">
    <citation type="journal article" date="2024" name="Science">
        <title>Giant polyketide synthase enzymes in the biosynthesis of giant marine polyether toxins.</title>
        <authorList>
            <person name="Fallon T.R."/>
            <person name="Shende V.V."/>
            <person name="Wierzbicki I.H."/>
            <person name="Pendleton A.L."/>
            <person name="Watervoot N.F."/>
            <person name="Auber R.P."/>
            <person name="Gonzalez D.J."/>
            <person name="Wisecaver J.H."/>
            <person name="Moore B.S."/>
        </authorList>
    </citation>
    <scope>NUCLEOTIDE SEQUENCE [LARGE SCALE GENOMIC DNA]</scope>
    <source>
        <strain evidence="8 9">12B1</strain>
    </source>
</reference>
<gene>
    <name evidence="8" type="ORF">AB1Y20_000500</name>
</gene>